<dbReference type="InterPro" id="IPR020805">
    <property type="entry name" value="Cell_div_FtsZ_CS"/>
</dbReference>
<dbReference type="FunFam" id="3.40.50.1440:FF:000023">
    <property type="entry name" value="Cell division protein FtsZ"/>
    <property type="match status" value="1"/>
</dbReference>
<dbReference type="InterPro" id="IPR037103">
    <property type="entry name" value="Tubulin/FtsZ-like_C"/>
</dbReference>
<feature type="region of interest" description="Disordered" evidence="9">
    <location>
        <begin position="113"/>
        <end position="141"/>
    </location>
</feature>
<evidence type="ECO:0000256" key="2">
    <source>
        <dbReference type="ARBA" id="ARBA00009690"/>
    </source>
</evidence>
<dbReference type="InterPro" id="IPR045061">
    <property type="entry name" value="FtsZ/CetZ"/>
</dbReference>
<evidence type="ECO:0000313" key="12">
    <source>
        <dbReference type="EMBL" id="KAL3766377.1"/>
    </source>
</evidence>
<dbReference type="SUPFAM" id="SSF52490">
    <property type="entry name" value="Tubulin nucleotide-binding domain-like"/>
    <property type="match status" value="1"/>
</dbReference>
<evidence type="ECO:0000256" key="6">
    <source>
        <dbReference type="ARBA" id="ARBA00023134"/>
    </source>
</evidence>
<dbReference type="InterPro" id="IPR024757">
    <property type="entry name" value="FtsZ_C"/>
</dbReference>
<dbReference type="Pfam" id="PF00091">
    <property type="entry name" value="Tubulin"/>
    <property type="match status" value="1"/>
</dbReference>
<dbReference type="SUPFAM" id="SSF55307">
    <property type="entry name" value="Tubulin C-terminal domain-like"/>
    <property type="match status" value="1"/>
</dbReference>
<dbReference type="AlphaFoldDB" id="A0ABD3MRS0"/>
<keyword evidence="6" id="KW-0342">GTP-binding</keyword>
<dbReference type="Gene3D" id="3.40.50.1440">
    <property type="entry name" value="Tubulin/FtsZ, GTPase domain"/>
    <property type="match status" value="1"/>
</dbReference>
<dbReference type="EMBL" id="JALLAZ020001731">
    <property type="protein sequence ID" value="KAL3766377.1"/>
    <property type="molecule type" value="Genomic_DNA"/>
</dbReference>
<feature type="region of interest" description="Disordered" evidence="9">
    <location>
        <begin position="458"/>
        <end position="552"/>
    </location>
</feature>
<evidence type="ECO:0000256" key="1">
    <source>
        <dbReference type="ARBA" id="ARBA00004496"/>
    </source>
</evidence>
<dbReference type="PANTHER" id="PTHR30314:SF3">
    <property type="entry name" value="MITOCHONDRIAL DIVISION PROTEIN FSZA"/>
    <property type="match status" value="1"/>
</dbReference>
<dbReference type="Proteomes" id="UP001530315">
    <property type="component" value="Unassembled WGS sequence"/>
</dbReference>
<accession>A0ABD3MRS0</accession>
<dbReference type="SMART" id="SM00864">
    <property type="entry name" value="Tubulin"/>
    <property type="match status" value="1"/>
</dbReference>
<evidence type="ECO:0000313" key="13">
    <source>
        <dbReference type="Proteomes" id="UP001530315"/>
    </source>
</evidence>
<dbReference type="GO" id="GO:0005525">
    <property type="term" value="F:GTP binding"/>
    <property type="evidence" value="ECO:0007669"/>
    <property type="project" value="UniProtKB-KW"/>
</dbReference>
<organism evidence="12 13">
    <name type="scientific">Stephanodiscus triporus</name>
    <dbReference type="NCBI Taxonomy" id="2934178"/>
    <lineage>
        <taxon>Eukaryota</taxon>
        <taxon>Sar</taxon>
        <taxon>Stramenopiles</taxon>
        <taxon>Ochrophyta</taxon>
        <taxon>Bacillariophyta</taxon>
        <taxon>Coscinodiscophyceae</taxon>
        <taxon>Thalassiosirophycidae</taxon>
        <taxon>Stephanodiscales</taxon>
        <taxon>Stephanodiscaceae</taxon>
        <taxon>Stephanodiscus</taxon>
    </lineage>
</organism>
<keyword evidence="3" id="KW-0963">Cytoplasm</keyword>
<protein>
    <recommendedName>
        <fullName evidence="14">Plastid division protein FtsZ</fullName>
    </recommendedName>
</protein>
<gene>
    <name evidence="12" type="ORF">ACHAW5_000916</name>
</gene>
<evidence type="ECO:0000259" key="10">
    <source>
        <dbReference type="SMART" id="SM00864"/>
    </source>
</evidence>
<feature type="domain" description="Tubulin/FtsZ GTPase" evidence="10">
    <location>
        <begin position="152"/>
        <end position="344"/>
    </location>
</feature>
<feature type="compositionally biased region" description="Acidic residues" evidence="9">
    <location>
        <begin position="113"/>
        <end position="125"/>
    </location>
</feature>
<evidence type="ECO:0000256" key="9">
    <source>
        <dbReference type="SAM" id="MobiDB-lite"/>
    </source>
</evidence>
<comment type="subcellular location">
    <subcellularLocation>
        <location evidence="1">Cytoplasm</location>
    </subcellularLocation>
</comment>
<comment type="caution">
    <text evidence="12">The sequence shown here is derived from an EMBL/GenBank/DDBJ whole genome shotgun (WGS) entry which is preliminary data.</text>
</comment>
<evidence type="ECO:0000256" key="4">
    <source>
        <dbReference type="ARBA" id="ARBA00022618"/>
    </source>
</evidence>
<comment type="similarity">
    <text evidence="2">Belongs to the FtsZ family.</text>
</comment>
<sequence>MPSSPRRCRRSSLLTTTVVALLAYSSSLLLASSAAASTTTATTATVALAFSPPGGVLFVARSSSSTTTTRLRLLRRPIRRGGIGIRRSSPPPPSTTTTVILSSMTKAAEDDFSDFDEEEEEDDDLTTTTTTNVPFQTDGGVIMPEGGANPCVIKVLGVGGGGGNAVNRMIQTRIDGVSFWAVNTDAQALAKSLAPNVLNIGRRVTRGLGAGGVPLVGKKSAEENASEIQTICRGSDMIFITAGMGGGTGSGAGPVVAEIARDMGCLTVGVVTKPFAFEGKRRMQQAESAIAELRKHVDTLIVVSNDKLLRIVPENTPVTDAFLVADDILRQGVVGISEIIIKTGLVNVDFADVRAVMKDAGTALMGVGTGVGKNRATDAAVAAISSPLLDFPISEAKRIVFNVVGGTTLGLSEINAASEVIYENAHEDANIIFGALIDPGMGEEVSITVLACDFRETTRENGPSSSSSSSSTVVARVGGGGKEGRTATEVARNGEGGGYRSPNYYKDRREMTRSPLGPDASIEETRTAITRGFKRPEPSFLEEEEEERKSFRKRKGGFFRRLFGSS</sequence>
<evidence type="ECO:0008006" key="14">
    <source>
        <dbReference type="Google" id="ProtNLM"/>
    </source>
</evidence>
<dbReference type="SMART" id="SM00865">
    <property type="entry name" value="Tubulin_C"/>
    <property type="match status" value="1"/>
</dbReference>
<keyword evidence="8" id="KW-0131">Cell cycle</keyword>
<dbReference type="GO" id="GO:0051301">
    <property type="term" value="P:cell division"/>
    <property type="evidence" value="ECO:0007669"/>
    <property type="project" value="UniProtKB-KW"/>
</dbReference>
<evidence type="ECO:0000256" key="3">
    <source>
        <dbReference type="ARBA" id="ARBA00022490"/>
    </source>
</evidence>
<keyword evidence="4" id="KW-0132">Cell division</keyword>
<name>A0ABD3MRS0_9STRA</name>
<dbReference type="PRINTS" id="PR00423">
    <property type="entry name" value="CELLDVISFTSZ"/>
</dbReference>
<dbReference type="InterPro" id="IPR017975">
    <property type="entry name" value="Tubulin_CS"/>
</dbReference>
<dbReference type="InterPro" id="IPR018316">
    <property type="entry name" value="Tubulin/FtsZ_2-layer-sand-dom"/>
</dbReference>
<dbReference type="HAMAP" id="MF_00909">
    <property type="entry name" value="FtsZ"/>
    <property type="match status" value="1"/>
</dbReference>
<dbReference type="InterPro" id="IPR008280">
    <property type="entry name" value="Tub_FtsZ_C"/>
</dbReference>
<keyword evidence="7" id="KW-0717">Septation</keyword>
<dbReference type="PANTHER" id="PTHR30314">
    <property type="entry name" value="CELL DIVISION PROTEIN FTSZ-RELATED"/>
    <property type="match status" value="1"/>
</dbReference>
<dbReference type="Pfam" id="PF12327">
    <property type="entry name" value="FtsZ_C"/>
    <property type="match status" value="1"/>
</dbReference>
<dbReference type="InterPro" id="IPR000158">
    <property type="entry name" value="Cell_div_FtsZ"/>
</dbReference>
<evidence type="ECO:0000256" key="7">
    <source>
        <dbReference type="ARBA" id="ARBA00023210"/>
    </source>
</evidence>
<dbReference type="GO" id="GO:0005737">
    <property type="term" value="C:cytoplasm"/>
    <property type="evidence" value="ECO:0007669"/>
    <property type="project" value="UniProtKB-SubCell"/>
</dbReference>
<dbReference type="Gene3D" id="3.30.1330.20">
    <property type="entry name" value="Tubulin/FtsZ, C-terminal domain"/>
    <property type="match status" value="1"/>
</dbReference>
<keyword evidence="13" id="KW-1185">Reference proteome</keyword>
<dbReference type="PROSITE" id="PS00227">
    <property type="entry name" value="TUBULIN"/>
    <property type="match status" value="1"/>
</dbReference>
<evidence type="ECO:0000259" key="11">
    <source>
        <dbReference type="SMART" id="SM00865"/>
    </source>
</evidence>
<evidence type="ECO:0000256" key="8">
    <source>
        <dbReference type="ARBA" id="ARBA00023306"/>
    </source>
</evidence>
<feature type="domain" description="Tubulin/FtsZ 2-layer sandwich" evidence="11">
    <location>
        <begin position="346"/>
        <end position="463"/>
    </location>
</feature>
<keyword evidence="5" id="KW-0547">Nucleotide-binding</keyword>
<dbReference type="InterPro" id="IPR003008">
    <property type="entry name" value="Tubulin_FtsZ_GTPase"/>
</dbReference>
<evidence type="ECO:0000256" key="5">
    <source>
        <dbReference type="ARBA" id="ARBA00022741"/>
    </source>
</evidence>
<dbReference type="NCBIfam" id="TIGR00065">
    <property type="entry name" value="ftsZ"/>
    <property type="match status" value="1"/>
</dbReference>
<dbReference type="InterPro" id="IPR036525">
    <property type="entry name" value="Tubulin/FtsZ_GTPase_sf"/>
</dbReference>
<dbReference type="PROSITE" id="PS01134">
    <property type="entry name" value="FTSZ_1"/>
    <property type="match status" value="1"/>
</dbReference>
<reference evidence="12 13" key="1">
    <citation type="submission" date="2024-10" db="EMBL/GenBank/DDBJ databases">
        <title>Updated reference genomes for cyclostephanoid diatoms.</title>
        <authorList>
            <person name="Roberts W.R."/>
            <person name="Alverson A.J."/>
        </authorList>
    </citation>
    <scope>NUCLEOTIDE SEQUENCE [LARGE SCALE GENOMIC DNA]</scope>
    <source>
        <strain evidence="12 13">AJA276-08</strain>
    </source>
</reference>
<proteinExistence type="inferred from homology"/>
<dbReference type="CDD" id="cd02201">
    <property type="entry name" value="FtsZ_type1"/>
    <property type="match status" value="1"/>
</dbReference>